<dbReference type="PANTHER" id="PTHR42928">
    <property type="entry name" value="TRICARBOXYLATE-BINDING PROTEIN"/>
    <property type="match status" value="1"/>
</dbReference>
<dbReference type="CDD" id="cd07012">
    <property type="entry name" value="PBP2_Bug_TTT"/>
    <property type="match status" value="1"/>
</dbReference>
<dbReference type="PIRSF" id="PIRSF017082">
    <property type="entry name" value="YflP"/>
    <property type="match status" value="1"/>
</dbReference>
<keyword evidence="3" id="KW-0675">Receptor</keyword>
<comment type="similarity">
    <text evidence="1">Belongs to the UPF0065 (bug) family.</text>
</comment>
<dbReference type="InterPro" id="IPR042100">
    <property type="entry name" value="Bug_dom1"/>
</dbReference>
<keyword evidence="2" id="KW-0732">Signal</keyword>
<dbReference type="Gene3D" id="3.40.190.150">
    <property type="entry name" value="Bordetella uptake gene, domain 1"/>
    <property type="match status" value="1"/>
</dbReference>
<gene>
    <name evidence="3" type="ORF">ABIE13_000063</name>
</gene>
<dbReference type="Pfam" id="PF03401">
    <property type="entry name" value="TctC"/>
    <property type="match status" value="1"/>
</dbReference>
<feature type="signal peptide" evidence="2">
    <location>
        <begin position="1"/>
        <end position="26"/>
    </location>
</feature>
<dbReference type="InterPro" id="IPR005064">
    <property type="entry name" value="BUG"/>
</dbReference>
<dbReference type="Proteomes" id="UP001549320">
    <property type="component" value="Unassembled WGS sequence"/>
</dbReference>
<accession>A0ABV2Q1S0</accession>
<protein>
    <submittedName>
        <fullName evidence="3">Tripartite-type tricarboxylate transporter receptor subunit TctC</fullName>
    </submittedName>
</protein>
<evidence type="ECO:0000313" key="4">
    <source>
        <dbReference type="Proteomes" id="UP001549320"/>
    </source>
</evidence>
<reference evidence="3 4" key="1">
    <citation type="submission" date="2024-06" db="EMBL/GenBank/DDBJ databases">
        <title>Sorghum-associated microbial communities from plants grown in Nebraska, USA.</title>
        <authorList>
            <person name="Schachtman D."/>
        </authorList>
    </citation>
    <scope>NUCLEOTIDE SEQUENCE [LARGE SCALE GENOMIC DNA]</scope>
    <source>
        <strain evidence="3 4">2709</strain>
    </source>
</reference>
<sequence length="325" mass="33818">MQSRRNILVKSGLTLAAGLLTSTHSAADLKGSAPIRLVVPFAAGGASDTISRTLGVKIADIIGAPVLVDNKPGGGGVIGATATLAAKPDGRTLFVASNGAMIINPALRGDLKYNPDKDFKLVASMVRAPIWIWVRADLPVKNVDELVRLAKQRSLSAGSAGNGNITHLAMANFADIAGLQLNHVPFSGDTPALTALGSGTLDVSFNALIAALPMYQSGRIRPIAILDGNRDSALPEVPTLTEAGYPGTSAAAWFGLAAPAGAPDQAVREINKAVNEALAMGDVRERLKGLGFTALPGSIAEFQQMYDREVATWRPLVKKLDLKAS</sequence>
<evidence type="ECO:0000256" key="2">
    <source>
        <dbReference type="SAM" id="SignalP"/>
    </source>
</evidence>
<evidence type="ECO:0000256" key="1">
    <source>
        <dbReference type="ARBA" id="ARBA00006987"/>
    </source>
</evidence>
<dbReference type="EMBL" id="JBEPSH010000001">
    <property type="protein sequence ID" value="MET4574966.1"/>
    <property type="molecule type" value="Genomic_DNA"/>
</dbReference>
<name>A0ABV2Q1S0_9BURK</name>
<comment type="caution">
    <text evidence="3">The sequence shown here is derived from an EMBL/GenBank/DDBJ whole genome shotgun (WGS) entry which is preliminary data.</text>
</comment>
<dbReference type="SUPFAM" id="SSF53850">
    <property type="entry name" value="Periplasmic binding protein-like II"/>
    <property type="match status" value="1"/>
</dbReference>
<evidence type="ECO:0000313" key="3">
    <source>
        <dbReference type="EMBL" id="MET4574966.1"/>
    </source>
</evidence>
<dbReference type="PANTHER" id="PTHR42928:SF5">
    <property type="entry name" value="BLR1237 PROTEIN"/>
    <property type="match status" value="1"/>
</dbReference>
<dbReference type="RefSeq" id="WP_354440150.1">
    <property type="nucleotide sequence ID" value="NZ_JBEPSH010000001.1"/>
</dbReference>
<keyword evidence="4" id="KW-1185">Reference proteome</keyword>
<feature type="chain" id="PRO_5046436142" evidence="2">
    <location>
        <begin position="27"/>
        <end position="325"/>
    </location>
</feature>
<organism evidence="3 4">
    <name type="scientific">Ottowia thiooxydans</name>
    <dbReference type="NCBI Taxonomy" id="219182"/>
    <lineage>
        <taxon>Bacteria</taxon>
        <taxon>Pseudomonadati</taxon>
        <taxon>Pseudomonadota</taxon>
        <taxon>Betaproteobacteria</taxon>
        <taxon>Burkholderiales</taxon>
        <taxon>Comamonadaceae</taxon>
        <taxon>Ottowia</taxon>
    </lineage>
</organism>
<dbReference type="Gene3D" id="3.40.190.10">
    <property type="entry name" value="Periplasmic binding protein-like II"/>
    <property type="match status" value="1"/>
</dbReference>
<proteinExistence type="inferred from homology"/>